<dbReference type="PANTHER" id="PTHR48111">
    <property type="entry name" value="REGULATOR OF RPOS"/>
    <property type="match status" value="1"/>
</dbReference>
<accession>A0A0F9G560</accession>
<evidence type="ECO:0000256" key="1">
    <source>
        <dbReference type="ARBA" id="ARBA00022553"/>
    </source>
</evidence>
<keyword evidence="1" id="KW-0597">Phosphoprotein</keyword>
<dbReference type="GO" id="GO:0000976">
    <property type="term" value="F:transcription cis-regulatory region binding"/>
    <property type="evidence" value="ECO:0007669"/>
    <property type="project" value="TreeGrafter"/>
</dbReference>
<dbReference type="InterPro" id="IPR039420">
    <property type="entry name" value="WalR-like"/>
</dbReference>
<comment type="caution">
    <text evidence="7">The sequence shown here is derived from an EMBL/GenBank/DDBJ whole genome shotgun (WGS) entry which is preliminary data.</text>
</comment>
<dbReference type="FunFam" id="1.10.10.10:FF:000018">
    <property type="entry name" value="DNA-binding response regulator ResD"/>
    <property type="match status" value="1"/>
</dbReference>
<dbReference type="SMART" id="SM00862">
    <property type="entry name" value="Trans_reg_C"/>
    <property type="match status" value="1"/>
</dbReference>
<name>A0A0F9G560_9ZZZZ</name>
<dbReference type="GO" id="GO:0006355">
    <property type="term" value="P:regulation of DNA-templated transcription"/>
    <property type="evidence" value="ECO:0007669"/>
    <property type="project" value="InterPro"/>
</dbReference>
<reference evidence="7" key="1">
    <citation type="journal article" date="2015" name="Nature">
        <title>Complex archaea that bridge the gap between prokaryotes and eukaryotes.</title>
        <authorList>
            <person name="Spang A."/>
            <person name="Saw J.H."/>
            <person name="Jorgensen S.L."/>
            <person name="Zaremba-Niedzwiedzka K."/>
            <person name="Martijn J."/>
            <person name="Lind A.E."/>
            <person name="van Eijk R."/>
            <person name="Schleper C."/>
            <person name="Guy L."/>
            <person name="Ettema T.J."/>
        </authorList>
    </citation>
    <scope>NUCLEOTIDE SEQUENCE</scope>
</reference>
<dbReference type="GO" id="GO:0005829">
    <property type="term" value="C:cytosol"/>
    <property type="evidence" value="ECO:0007669"/>
    <property type="project" value="TreeGrafter"/>
</dbReference>
<dbReference type="Gene3D" id="1.10.10.10">
    <property type="entry name" value="Winged helix-like DNA-binding domain superfamily/Winged helix DNA-binding domain"/>
    <property type="match status" value="1"/>
</dbReference>
<keyword evidence="2" id="KW-0902">Two-component regulatory system</keyword>
<dbReference type="InterPro" id="IPR016032">
    <property type="entry name" value="Sig_transdc_resp-reg_C-effctor"/>
</dbReference>
<evidence type="ECO:0000256" key="2">
    <source>
        <dbReference type="ARBA" id="ARBA00023012"/>
    </source>
</evidence>
<evidence type="ECO:0000259" key="6">
    <source>
        <dbReference type="PROSITE" id="PS51755"/>
    </source>
</evidence>
<keyword evidence="3" id="KW-0805">Transcription regulation</keyword>
<evidence type="ECO:0000313" key="7">
    <source>
        <dbReference type="EMBL" id="KKL85586.1"/>
    </source>
</evidence>
<dbReference type="EMBL" id="LAZR01021363">
    <property type="protein sequence ID" value="KKL85586.1"/>
    <property type="molecule type" value="Genomic_DNA"/>
</dbReference>
<sequence>MRKVLMIGSEILSPFQRTLEEDGYEVVLRAPGETAESDNYSPDVILLDLAAGAEDTEVKRILQEAQTGVGAAVIAVVDPERPSGFDPALGLDDFLATTASPGELTLRLRQALWRRTGVDARNVLRCGDLEMDLANYTVHIAGQPVDLTYKEYELLRFLATNSDRVLNRETLLNRVWGYDFYGGSRTVDVHIRRLRSKIEDRHHTFIETVRNVGYRFRA</sequence>
<dbReference type="SUPFAM" id="SSF46894">
    <property type="entry name" value="C-terminal effector domain of the bipartite response regulators"/>
    <property type="match status" value="1"/>
</dbReference>
<dbReference type="InterPro" id="IPR011006">
    <property type="entry name" value="CheY-like_superfamily"/>
</dbReference>
<dbReference type="Pfam" id="PF00486">
    <property type="entry name" value="Trans_reg_C"/>
    <property type="match status" value="1"/>
</dbReference>
<keyword evidence="4" id="KW-0238">DNA-binding</keyword>
<dbReference type="GO" id="GO:0000156">
    <property type="term" value="F:phosphorelay response regulator activity"/>
    <property type="evidence" value="ECO:0007669"/>
    <property type="project" value="TreeGrafter"/>
</dbReference>
<dbReference type="PANTHER" id="PTHR48111:SF1">
    <property type="entry name" value="TWO-COMPONENT RESPONSE REGULATOR ORR33"/>
    <property type="match status" value="1"/>
</dbReference>
<organism evidence="7">
    <name type="scientific">marine sediment metagenome</name>
    <dbReference type="NCBI Taxonomy" id="412755"/>
    <lineage>
        <taxon>unclassified sequences</taxon>
        <taxon>metagenomes</taxon>
        <taxon>ecological metagenomes</taxon>
    </lineage>
</organism>
<gene>
    <name evidence="7" type="ORF">LCGC14_1953220</name>
</gene>
<dbReference type="CDD" id="cd00383">
    <property type="entry name" value="trans_reg_C"/>
    <property type="match status" value="1"/>
</dbReference>
<feature type="domain" description="OmpR/PhoB-type" evidence="6">
    <location>
        <begin position="121"/>
        <end position="218"/>
    </location>
</feature>
<evidence type="ECO:0000256" key="5">
    <source>
        <dbReference type="ARBA" id="ARBA00023163"/>
    </source>
</evidence>
<protein>
    <recommendedName>
        <fullName evidence="6">OmpR/PhoB-type domain-containing protein</fullName>
    </recommendedName>
</protein>
<dbReference type="Gene3D" id="3.40.50.2300">
    <property type="match status" value="1"/>
</dbReference>
<dbReference type="InterPro" id="IPR036388">
    <property type="entry name" value="WH-like_DNA-bd_sf"/>
</dbReference>
<dbReference type="InterPro" id="IPR001867">
    <property type="entry name" value="OmpR/PhoB-type_DNA-bd"/>
</dbReference>
<evidence type="ECO:0000256" key="3">
    <source>
        <dbReference type="ARBA" id="ARBA00023015"/>
    </source>
</evidence>
<dbReference type="PROSITE" id="PS51755">
    <property type="entry name" value="OMPR_PHOB"/>
    <property type="match status" value="1"/>
</dbReference>
<evidence type="ECO:0000256" key="4">
    <source>
        <dbReference type="ARBA" id="ARBA00023125"/>
    </source>
</evidence>
<proteinExistence type="predicted"/>
<keyword evidence="5" id="KW-0804">Transcription</keyword>
<dbReference type="GO" id="GO:0032993">
    <property type="term" value="C:protein-DNA complex"/>
    <property type="evidence" value="ECO:0007669"/>
    <property type="project" value="TreeGrafter"/>
</dbReference>
<dbReference type="AlphaFoldDB" id="A0A0F9G560"/>
<dbReference type="SUPFAM" id="SSF52172">
    <property type="entry name" value="CheY-like"/>
    <property type="match status" value="1"/>
</dbReference>